<dbReference type="CDD" id="cd00077">
    <property type="entry name" value="HDc"/>
    <property type="match status" value="1"/>
</dbReference>
<dbReference type="PROSITE" id="PS51833">
    <property type="entry name" value="HDOD"/>
    <property type="match status" value="1"/>
</dbReference>
<keyword evidence="3" id="KW-1185">Reference proteome</keyword>
<evidence type="ECO:0000313" key="2">
    <source>
        <dbReference type="EMBL" id="MBP3955205.1"/>
    </source>
</evidence>
<proteinExistence type="predicted"/>
<dbReference type="SUPFAM" id="SSF109604">
    <property type="entry name" value="HD-domain/PDEase-like"/>
    <property type="match status" value="1"/>
</dbReference>
<dbReference type="NCBIfam" id="TIGR00277">
    <property type="entry name" value="HDIG"/>
    <property type="match status" value="1"/>
</dbReference>
<dbReference type="PANTHER" id="PTHR33525">
    <property type="match status" value="1"/>
</dbReference>
<comment type="caution">
    <text evidence="2">The sequence shown here is derived from an EMBL/GenBank/DDBJ whole genome shotgun (WGS) entry which is preliminary data.</text>
</comment>
<organism evidence="2 3">
    <name type="scientific">Gemmata palustris</name>
    <dbReference type="NCBI Taxonomy" id="2822762"/>
    <lineage>
        <taxon>Bacteria</taxon>
        <taxon>Pseudomonadati</taxon>
        <taxon>Planctomycetota</taxon>
        <taxon>Planctomycetia</taxon>
        <taxon>Gemmatales</taxon>
        <taxon>Gemmataceae</taxon>
        <taxon>Gemmata</taxon>
    </lineage>
</organism>
<dbReference type="Proteomes" id="UP000676565">
    <property type="component" value="Unassembled WGS sequence"/>
</dbReference>
<name>A0ABS5BPH9_9BACT</name>
<dbReference type="InterPro" id="IPR006675">
    <property type="entry name" value="HDIG_dom"/>
</dbReference>
<dbReference type="PANTHER" id="PTHR33525:SF3">
    <property type="entry name" value="RIBONUCLEASE Y"/>
    <property type="match status" value="1"/>
</dbReference>
<evidence type="ECO:0000259" key="1">
    <source>
        <dbReference type="PROSITE" id="PS51833"/>
    </source>
</evidence>
<evidence type="ECO:0000313" key="3">
    <source>
        <dbReference type="Proteomes" id="UP000676565"/>
    </source>
</evidence>
<dbReference type="InterPro" id="IPR052340">
    <property type="entry name" value="RNase_Y/CdgJ"/>
</dbReference>
<dbReference type="Gene3D" id="1.10.3210.10">
    <property type="entry name" value="Hypothetical protein af1432"/>
    <property type="match status" value="1"/>
</dbReference>
<reference evidence="2 3" key="1">
    <citation type="submission" date="2021-04" db="EMBL/GenBank/DDBJ databases">
        <authorList>
            <person name="Ivanova A."/>
        </authorList>
    </citation>
    <scope>NUCLEOTIDE SEQUENCE [LARGE SCALE GENOMIC DNA]</scope>
    <source>
        <strain evidence="2 3">G18</strain>
    </source>
</reference>
<dbReference type="InterPro" id="IPR013976">
    <property type="entry name" value="HDOD"/>
</dbReference>
<accession>A0ABS5BPH9</accession>
<dbReference type="Pfam" id="PF08668">
    <property type="entry name" value="HDOD"/>
    <property type="match status" value="1"/>
</dbReference>
<protein>
    <submittedName>
        <fullName evidence="2">HDOD domain-containing protein</fullName>
    </submittedName>
</protein>
<gene>
    <name evidence="2" type="ORF">J8F10_07910</name>
</gene>
<dbReference type="EMBL" id="JAGKQQ010000001">
    <property type="protein sequence ID" value="MBP3955205.1"/>
    <property type="molecule type" value="Genomic_DNA"/>
</dbReference>
<dbReference type="InterPro" id="IPR003607">
    <property type="entry name" value="HD/PDEase_dom"/>
</dbReference>
<dbReference type="SMART" id="SM00471">
    <property type="entry name" value="HDc"/>
    <property type="match status" value="1"/>
</dbReference>
<dbReference type="RefSeq" id="WP_210653296.1">
    <property type="nucleotide sequence ID" value="NZ_JAGKQQ010000001.1"/>
</dbReference>
<sequence>MPVLSHPKPTDRAPIPCTRDIVLSDLERVESYPMLSDSAVRAAALASTPDASAAEVAAVIRRDSVLTAAVLRVANTWTYRGRAEVGDVLQAVLRIGLKECATLVCAIGMRNLYKSHPPEVQKRCDVLLRHSLFVAQVAAGLARLTGAEFEGTEFTAGLLHDIGRIVATVKVPETAESADPLDFREDDDTLAHERNVLGIDHCAIGYQFATQNSLPEPVVRVILNHHRPGEEKLHRELVALLSAADALANYVQDKHKVAGFEPARHSAFAILVTGWPSDRKAKFRSAFPGTVVQALRDTRAMLKAFTPSE</sequence>
<feature type="domain" description="HDOD" evidence="1">
    <location>
        <begin position="32"/>
        <end position="228"/>
    </location>
</feature>